<dbReference type="PANTHER" id="PTHR47943:SF8">
    <property type="entry name" value="CYTOCHROME P450"/>
    <property type="match status" value="1"/>
</dbReference>
<dbReference type="InterPro" id="IPR036396">
    <property type="entry name" value="Cyt_P450_sf"/>
</dbReference>
<keyword evidence="13" id="KW-1185">Reference proteome</keyword>
<proteinExistence type="inferred from homology"/>
<dbReference type="Proteomes" id="UP001163823">
    <property type="component" value="Chromosome 12"/>
</dbReference>
<sequence length="531" mass="59854">MISDSVPLVGTVVMNLSFSSLASDSYSNPTTTTTSLPCPQPQLPIIGHMHLLGPTIHQSLHRLSLRYGPFFSLRFGSVPCVVASTPHFAKQLLQTNELSFISRIQSAAIKRLTYDSSLAFAPYGPYWKFIKKLCMNDLLGARTVNNFRHVRAQEYIRLLRLLAHKSEVGEAVNLTEELLKLTNNVISRMMLGQAEEARDVVREVTKIFGEYNVSDFIWVFKKFDLQGLGKRIESIFERFDTLVERIMNEREQVRKIRKNKENGELGENGKIDDEIKDFLDVLLDYTEDESLEIKITRTHIKALIMDFFTAGTDTTAIATEWALVELINRPNVLEKARHEIDKIVGMSRLVEESDVPSLPYIQAIVKETLRLHPPVPLVTRRCVEQCKIENYVIPANTLLLVNVWAIGRDPNNWESPMDFRPERFLNSNEGGGPLDVRGQHFQLLPFGSGRRICPGITLAMLQVPALLAAIIQCFDFQVVGPKGEKLSPGDTVPMEERPGLTAPRAKDLVCFPVTRYSPPQTMGQSKAHSAI</sequence>
<dbReference type="GO" id="GO:0004497">
    <property type="term" value="F:monooxygenase activity"/>
    <property type="evidence" value="ECO:0007669"/>
    <property type="project" value="UniProtKB-KW"/>
</dbReference>
<evidence type="ECO:0000256" key="2">
    <source>
        <dbReference type="ARBA" id="ARBA00004370"/>
    </source>
</evidence>
<dbReference type="PROSITE" id="PS00086">
    <property type="entry name" value="CYTOCHROME_P450"/>
    <property type="match status" value="1"/>
</dbReference>
<comment type="subcellular location">
    <subcellularLocation>
        <location evidence="2">Membrane</location>
    </subcellularLocation>
</comment>
<keyword evidence="6 11" id="KW-0560">Oxidoreductase</keyword>
<keyword evidence="7 10" id="KW-0408">Iron</keyword>
<dbReference type="KEGG" id="qsa:O6P43_028290"/>
<keyword evidence="9" id="KW-0472">Membrane</keyword>
<reference evidence="12" key="1">
    <citation type="journal article" date="2023" name="Science">
        <title>Elucidation of the pathway for biosynthesis of saponin adjuvants from the soapbark tree.</title>
        <authorList>
            <person name="Reed J."/>
            <person name="Orme A."/>
            <person name="El-Demerdash A."/>
            <person name="Owen C."/>
            <person name="Martin L.B.B."/>
            <person name="Misra R.C."/>
            <person name="Kikuchi S."/>
            <person name="Rejzek M."/>
            <person name="Martin A.C."/>
            <person name="Harkess A."/>
            <person name="Leebens-Mack J."/>
            <person name="Louveau T."/>
            <person name="Stephenson M.J."/>
            <person name="Osbourn A."/>
        </authorList>
    </citation>
    <scope>NUCLEOTIDE SEQUENCE</scope>
    <source>
        <strain evidence="12">S10</strain>
    </source>
</reference>
<dbReference type="PRINTS" id="PR00385">
    <property type="entry name" value="P450"/>
</dbReference>
<dbReference type="GO" id="GO:0020037">
    <property type="term" value="F:heme binding"/>
    <property type="evidence" value="ECO:0007669"/>
    <property type="project" value="InterPro"/>
</dbReference>
<dbReference type="InterPro" id="IPR002401">
    <property type="entry name" value="Cyt_P450_E_grp-I"/>
</dbReference>
<feature type="binding site" description="axial binding residue" evidence="10">
    <location>
        <position position="453"/>
    </location>
    <ligand>
        <name>heme</name>
        <dbReference type="ChEBI" id="CHEBI:30413"/>
    </ligand>
    <ligandPart>
        <name>Fe</name>
        <dbReference type="ChEBI" id="CHEBI:18248"/>
    </ligandPart>
</feature>
<dbReference type="Gene3D" id="1.10.630.10">
    <property type="entry name" value="Cytochrome P450"/>
    <property type="match status" value="1"/>
</dbReference>
<evidence type="ECO:0000256" key="1">
    <source>
        <dbReference type="ARBA" id="ARBA00001971"/>
    </source>
</evidence>
<evidence type="ECO:0000256" key="8">
    <source>
        <dbReference type="ARBA" id="ARBA00023033"/>
    </source>
</evidence>
<evidence type="ECO:0000313" key="13">
    <source>
        <dbReference type="Proteomes" id="UP001163823"/>
    </source>
</evidence>
<comment type="cofactor">
    <cofactor evidence="1 10">
        <name>heme</name>
        <dbReference type="ChEBI" id="CHEBI:30413"/>
    </cofactor>
</comment>
<organism evidence="12 13">
    <name type="scientific">Quillaja saponaria</name>
    <name type="common">Soap bark tree</name>
    <dbReference type="NCBI Taxonomy" id="32244"/>
    <lineage>
        <taxon>Eukaryota</taxon>
        <taxon>Viridiplantae</taxon>
        <taxon>Streptophyta</taxon>
        <taxon>Embryophyta</taxon>
        <taxon>Tracheophyta</taxon>
        <taxon>Spermatophyta</taxon>
        <taxon>Magnoliopsida</taxon>
        <taxon>eudicotyledons</taxon>
        <taxon>Gunneridae</taxon>
        <taxon>Pentapetalae</taxon>
        <taxon>rosids</taxon>
        <taxon>fabids</taxon>
        <taxon>Fabales</taxon>
        <taxon>Quillajaceae</taxon>
        <taxon>Quillaja</taxon>
    </lineage>
</organism>
<dbReference type="GO" id="GO:0005506">
    <property type="term" value="F:iron ion binding"/>
    <property type="evidence" value="ECO:0007669"/>
    <property type="project" value="InterPro"/>
</dbReference>
<comment type="similarity">
    <text evidence="3 11">Belongs to the cytochrome P450 family.</text>
</comment>
<evidence type="ECO:0000256" key="7">
    <source>
        <dbReference type="ARBA" id="ARBA00023004"/>
    </source>
</evidence>
<keyword evidence="4 10" id="KW-0349">Heme</keyword>
<dbReference type="PRINTS" id="PR00463">
    <property type="entry name" value="EP450I"/>
</dbReference>
<name>A0AAD7PAH3_QUISA</name>
<dbReference type="SUPFAM" id="SSF48264">
    <property type="entry name" value="Cytochrome P450"/>
    <property type="match status" value="1"/>
</dbReference>
<keyword evidence="5 10" id="KW-0479">Metal-binding</keyword>
<dbReference type="FunFam" id="1.10.630.10:FF:000019">
    <property type="entry name" value="Cytochrome P450 family protein"/>
    <property type="match status" value="1"/>
</dbReference>
<keyword evidence="8 11" id="KW-0503">Monooxygenase</keyword>
<evidence type="ECO:0000256" key="6">
    <source>
        <dbReference type="ARBA" id="ARBA00023002"/>
    </source>
</evidence>
<evidence type="ECO:0000256" key="9">
    <source>
        <dbReference type="ARBA" id="ARBA00023136"/>
    </source>
</evidence>
<evidence type="ECO:0000256" key="10">
    <source>
        <dbReference type="PIRSR" id="PIRSR602401-1"/>
    </source>
</evidence>
<comment type="caution">
    <text evidence="12">The sequence shown here is derived from an EMBL/GenBank/DDBJ whole genome shotgun (WGS) entry which is preliminary data.</text>
</comment>
<dbReference type="PANTHER" id="PTHR47943">
    <property type="entry name" value="CYTOCHROME P450 93A3-LIKE"/>
    <property type="match status" value="1"/>
</dbReference>
<dbReference type="GO" id="GO:0016020">
    <property type="term" value="C:membrane"/>
    <property type="evidence" value="ECO:0007669"/>
    <property type="project" value="UniProtKB-SubCell"/>
</dbReference>
<dbReference type="InterPro" id="IPR017972">
    <property type="entry name" value="Cyt_P450_CS"/>
</dbReference>
<dbReference type="AlphaFoldDB" id="A0AAD7PAH3"/>
<evidence type="ECO:0000256" key="5">
    <source>
        <dbReference type="ARBA" id="ARBA00022723"/>
    </source>
</evidence>
<dbReference type="InterPro" id="IPR001128">
    <property type="entry name" value="Cyt_P450"/>
</dbReference>
<dbReference type="Pfam" id="PF00067">
    <property type="entry name" value="p450"/>
    <property type="match status" value="1"/>
</dbReference>
<dbReference type="CDD" id="cd20655">
    <property type="entry name" value="CYP93"/>
    <property type="match status" value="1"/>
</dbReference>
<gene>
    <name evidence="12" type="ORF">O6P43_028290</name>
</gene>
<evidence type="ECO:0000256" key="4">
    <source>
        <dbReference type="ARBA" id="ARBA00022617"/>
    </source>
</evidence>
<evidence type="ECO:0000313" key="12">
    <source>
        <dbReference type="EMBL" id="KAJ7947715.1"/>
    </source>
</evidence>
<evidence type="ECO:0000256" key="3">
    <source>
        <dbReference type="ARBA" id="ARBA00010617"/>
    </source>
</evidence>
<evidence type="ECO:0000256" key="11">
    <source>
        <dbReference type="RuleBase" id="RU000461"/>
    </source>
</evidence>
<accession>A0AAD7PAH3</accession>
<dbReference type="GO" id="GO:0016705">
    <property type="term" value="F:oxidoreductase activity, acting on paired donors, with incorporation or reduction of molecular oxygen"/>
    <property type="evidence" value="ECO:0007669"/>
    <property type="project" value="InterPro"/>
</dbReference>
<protein>
    <submittedName>
        <fullName evidence="12">Cytochrome P450</fullName>
    </submittedName>
</protein>
<dbReference type="EMBL" id="JARAOO010000012">
    <property type="protein sequence ID" value="KAJ7947715.1"/>
    <property type="molecule type" value="Genomic_DNA"/>
</dbReference>